<dbReference type="AlphaFoldDB" id="A0A6N9PXY5"/>
<dbReference type="SUPFAM" id="SSF49785">
    <property type="entry name" value="Galactose-binding domain-like"/>
    <property type="match status" value="3"/>
</dbReference>
<dbReference type="InterPro" id="IPR005084">
    <property type="entry name" value="CBM6"/>
</dbReference>
<dbReference type="InterPro" id="IPR006584">
    <property type="entry name" value="Cellulose-bd_IV"/>
</dbReference>
<feature type="domain" description="CBM6" evidence="5">
    <location>
        <begin position="769"/>
        <end position="894"/>
    </location>
</feature>
<dbReference type="RefSeq" id="WP_160644027.1">
    <property type="nucleotide sequence ID" value="NZ_SIJB01000005.1"/>
</dbReference>
<dbReference type="PANTHER" id="PTHR11069">
    <property type="entry name" value="GLUCOSYLCERAMIDASE"/>
    <property type="match status" value="1"/>
</dbReference>
<reference evidence="6 7" key="1">
    <citation type="submission" date="2019-01" db="EMBL/GenBank/DDBJ databases">
        <title>Chengkuizengella sp. nov., isolated from deep-sea sediment of East Pacific Ocean.</title>
        <authorList>
            <person name="Yang J."/>
            <person name="Lai Q."/>
            <person name="Shao Z."/>
        </authorList>
    </citation>
    <scope>NUCLEOTIDE SEQUENCE [LARGE SCALE GENOMIC DNA]</scope>
    <source>
        <strain evidence="6 7">YPA3-1-1</strain>
    </source>
</reference>
<dbReference type="InterPro" id="IPR033453">
    <property type="entry name" value="Glyco_hydro_30_TIM-barrel"/>
</dbReference>
<evidence type="ECO:0000256" key="3">
    <source>
        <dbReference type="ARBA" id="ARBA00022801"/>
    </source>
</evidence>
<dbReference type="InterPro" id="IPR033452">
    <property type="entry name" value="GH30_C"/>
</dbReference>
<dbReference type="Proteomes" id="UP000448943">
    <property type="component" value="Unassembled WGS sequence"/>
</dbReference>
<dbReference type="InterPro" id="IPR017853">
    <property type="entry name" value="GH"/>
</dbReference>
<accession>A0A6N9PXY5</accession>
<dbReference type="Pfam" id="PF03422">
    <property type="entry name" value="CBM_6"/>
    <property type="match status" value="3"/>
</dbReference>
<dbReference type="InterPro" id="IPR008979">
    <property type="entry name" value="Galactose-bd-like_sf"/>
</dbReference>
<dbReference type="GO" id="GO:0004348">
    <property type="term" value="F:glucosylceramidase activity"/>
    <property type="evidence" value="ECO:0007669"/>
    <property type="project" value="InterPro"/>
</dbReference>
<dbReference type="CDD" id="cd04084">
    <property type="entry name" value="CBM6_xylanase-like"/>
    <property type="match status" value="3"/>
</dbReference>
<dbReference type="Gene3D" id="2.60.40.1180">
    <property type="entry name" value="Golgi alpha-mannosidase II"/>
    <property type="match status" value="1"/>
</dbReference>
<dbReference type="PRINTS" id="PR00843">
    <property type="entry name" value="GLHYDRLASE30"/>
</dbReference>
<dbReference type="Pfam" id="PF02055">
    <property type="entry name" value="Glyco_hydro_30"/>
    <property type="match status" value="1"/>
</dbReference>
<evidence type="ECO:0000313" key="7">
    <source>
        <dbReference type="Proteomes" id="UP000448943"/>
    </source>
</evidence>
<feature type="domain" description="CBM6" evidence="5">
    <location>
        <begin position="631"/>
        <end position="756"/>
    </location>
</feature>
<dbReference type="Pfam" id="PF17189">
    <property type="entry name" value="Glyco_hydro_30C"/>
    <property type="match status" value="1"/>
</dbReference>
<evidence type="ECO:0000313" key="6">
    <source>
        <dbReference type="EMBL" id="NBI27766.1"/>
    </source>
</evidence>
<comment type="caution">
    <text evidence="6">The sequence shown here is derived from an EMBL/GenBank/DDBJ whole genome shotgun (WGS) entry which is preliminary data.</text>
</comment>
<protein>
    <submittedName>
        <fullName evidence="6">Carbohydrate-binding protein</fullName>
    </submittedName>
</protein>
<evidence type="ECO:0000259" key="5">
    <source>
        <dbReference type="PROSITE" id="PS51175"/>
    </source>
</evidence>
<dbReference type="SUPFAM" id="SSF51445">
    <property type="entry name" value="(Trans)glycosidases"/>
    <property type="match status" value="1"/>
</dbReference>
<feature type="domain" description="CBM6" evidence="5">
    <location>
        <begin position="493"/>
        <end position="618"/>
    </location>
</feature>
<evidence type="ECO:0000256" key="2">
    <source>
        <dbReference type="ARBA" id="ARBA00022729"/>
    </source>
</evidence>
<gene>
    <name evidence="6" type="ORF">ERL59_02165</name>
</gene>
<dbReference type="InterPro" id="IPR013780">
    <property type="entry name" value="Glyco_hydro_b"/>
</dbReference>
<dbReference type="EMBL" id="SIJB01000005">
    <property type="protein sequence ID" value="NBI27766.1"/>
    <property type="molecule type" value="Genomic_DNA"/>
</dbReference>
<evidence type="ECO:0000256" key="4">
    <source>
        <dbReference type="RuleBase" id="RU361188"/>
    </source>
</evidence>
<name>A0A6N9PXY5_9BACL</name>
<keyword evidence="2" id="KW-0732">Signal</keyword>
<dbReference type="GO" id="GO:0016020">
    <property type="term" value="C:membrane"/>
    <property type="evidence" value="ECO:0007669"/>
    <property type="project" value="GOC"/>
</dbReference>
<dbReference type="Gene3D" id="3.20.20.80">
    <property type="entry name" value="Glycosidases"/>
    <property type="match status" value="1"/>
</dbReference>
<proteinExistence type="inferred from homology"/>
<dbReference type="GO" id="GO:0006680">
    <property type="term" value="P:glucosylceramide catabolic process"/>
    <property type="evidence" value="ECO:0007669"/>
    <property type="project" value="TreeGrafter"/>
</dbReference>
<dbReference type="PROSITE" id="PS51175">
    <property type="entry name" value="CBM6"/>
    <property type="match status" value="3"/>
</dbReference>
<dbReference type="InterPro" id="IPR001139">
    <property type="entry name" value="Glyco_hydro_30"/>
</dbReference>
<organism evidence="6 7">
    <name type="scientific">Chengkuizengella marina</name>
    <dbReference type="NCBI Taxonomy" id="2507566"/>
    <lineage>
        <taxon>Bacteria</taxon>
        <taxon>Bacillati</taxon>
        <taxon>Bacillota</taxon>
        <taxon>Bacilli</taxon>
        <taxon>Bacillales</taxon>
        <taxon>Paenibacillaceae</taxon>
        <taxon>Chengkuizengella</taxon>
    </lineage>
</organism>
<evidence type="ECO:0000256" key="1">
    <source>
        <dbReference type="ARBA" id="ARBA00005382"/>
    </source>
</evidence>
<sequence length="1002" mass="111176">MFSQKNKKQRAISMLFLAFILVFTSVNISTSIAIGESVEVWVTTPDQQKLLEQDSDIQFSSDTSAADIHVDENIEYQEMDGFGAAVSGSSAYLLHEKLDSTQRELILNDLFGEGGISLSFVRQTMGASDFNRSSYTYNDLPDGETDPNLEQFSIEKDKENIIPVLQEIQSVNPELKILGTPWSAPAWMKESGTLNGGTLSPDHYQVYADYFVKYIEAYENEGLPIYAITVQNEPHHETNSYPSMYMSAEQQIEFIKNYLGPTFESQFIETDIIAWDHNWNEFEYPIQVLNDEEVRPYVAGSAFHCYAGTPESQTAVHNAYPDKGIWFTECSGGEWATEFGGNLKWNMENIVIGATRNWAKSVLLWNLALDENFGPTNGGCSDCRGVITVDSRSGEVIKNVEYYVLGHISKFVQPGAKRIESNANNEMLNVAFKNPDGSKVLLAMNNTEEERDFKVRWGEQSFIYSLPAGAVATFVWSGEQIGDSGEFEINPFEQMEAENFSDMNGVQTESANDAGGGLVVGHTDDGDYLVFNNVNFENGAESVDIRVATEAEGGKIEFRLGSVTGELISSVDVPNTGGWQSWITNTAIVSNVAGVHDLYVVFKNENGGIGNFNWFKFNKTTPEENKLSAFERIEAENYDVLYGTQTESANDAGGGLNIGHTDDGDYIGFKNVDFEKGAVNVEARVATDSDGGTFEFRLDSTDGPLISTLEVTKTGGWQSWVTKSADVSNVEGIHDLFIVFKSNTGGIGNFNWFKFNETIPEETKWSAFEKIEAENYHTQYGVQTENTSDNGGGLNVGHTDNGDYIGFKNVDFEKGAVGVDVRAATDSEGGTLEFRLDSLTGTLIGTVDITNTGGWQSWVTETTEVSNVTGIHDLYVVFQNGSGGIGNINWIKFFDTTEVLKNELEQLRTENKTAFELAEAIINYVKLDEGSPREVNTLLQDVFLAGVTDHETVIHIGNIADHIERDLNRMLQDLNKENKKSFNQDQYVKLVEKELQKLLKKS</sequence>
<dbReference type="Gene3D" id="2.60.120.260">
    <property type="entry name" value="Galactose-binding domain-like"/>
    <property type="match status" value="3"/>
</dbReference>
<keyword evidence="3 4" id="KW-0378">Hydrolase</keyword>
<dbReference type="OrthoDB" id="9806701at2"/>
<dbReference type="PANTHER" id="PTHR11069:SF23">
    <property type="entry name" value="LYSOSOMAL ACID GLUCOSYLCERAMIDASE"/>
    <property type="match status" value="1"/>
</dbReference>
<keyword evidence="7" id="KW-1185">Reference proteome</keyword>
<dbReference type="GO" id="GO:0030246">
    <property type="term" value="F:carbohydrate binding"/>
    <property type="evidence" value="ECO:0007669"/>
    <property type="project" value="InterPro"/>
</dbReference>
<dbReference type="SMART" id="SM00606">
    <property type="entry name" value="CBD_IV"/>
    <property type="match status" value="3"/>
</dbReference>
<keyword evidence="4" id="KW-0326">Glycosidase</keyword>
<comment type="similarity">
    <text evidence="1 4">Belongs to the glycosyl hydrolase 30 family.</text>
</comment>